<organism evidence="1 2">
    <name type="scientific">Candidatus Accumulibacter vicinus</name>
    <dbReference type="NCBI Taxonomy" id="2954382"/>
    <lineage>
        <taxon>Bacteria</taxon>
        <taxon>Pseudomonadati</taxon>
        <taxon>Pseudomonadota</taxon>
        <taxon>Betaproteobacteria</taxon>
        <taxon>Candidatus Accumulibacter</taxon>
    </lineage>
</organism>
<gene>
    <name evidence="1" type="ORF">CAPSK01_000114</name>
</gene>
<comment type="caution">
    <text evidence="1">The sequence shown here is derived from an EMBL/GenBank/DDBJ whole genome shotgun (WGS) entry which is preliminary data.</text>
</comment>
<sequence>MVLPSDIEMTWQPLLIAHSMPAMMPALDPLPALLKTLPA</sequence>
<evidence type="ECO:0000313" key="1">
    <source>
        <dbReference type="EMBL" id="KFB70101.1"/>
    </source>
</evidence>
<protein>
    <submittedName>
        <fullName evidence="1">Uncharacterized protein</fullName>
    </submittedName>
</protein>
<dbReference type="AlphaFoldDB" id="A0A084Y5V7"/>
<reference evidence="1 2" key="1">
    <citation type="submission" date="2014-07" db="EMBL/GenBank/DDBJ databases">
        <title>Expanding our view of genomic diversity in Candidatus Accumulibacter clades.</title>
        <authorList>
            <person name="Skennerton C.T."/>
            <person name="Barr J.J."/>
            <person name="Slater F.R."/>
            <person name="Bond P.L."/>
            <person name="Tyson G.W."/>
        </authorList>
    </citation>
    <scope>NUCLEOTIDE SEQUENCE [LARGE SCALE GENOMIC DNA]</scope>
    <source>
        <strain evidence="2">SK-01</strain>
    </source>
</reference>
<proteinExistence type="predicted"/>
<dbReference type="Proteomes" id="UP000019812">
    <property type="component" value="Unassembled WGS sequence"/>
</dbReference>
<accession>A0A084Y5V7</accession>
<name>A0A084Y5V7_9PROT</name>
<dbReference type="EMBL" id="JDSS02000004">
    <property type="protein sequence ID" value="KFB70101.1"/>
    <property type="molecule type" value="Genomic_DNA"/>
</dbReference>
<evidence type="ECO:0000313" key="2">
    <source>
        <dbReference type="Proteomes" id="UP000019812"/>
    </source>
</evidence>